<keyword evidence="1" id="KW-0479">Metal-binding</keyword>
<evidence type="ECO:0000256" key="3">
    <source>
        <dbReference type="ARBA" id="ARBA00022833"/>
    </source>
</evidence>
<protein>
    <submittedName>
        <fullName evidence="4">Uncharacterized protein</fullName>
    </submittedName>
</protein>
<evidence type="ECO:0000313" key="5">
    <source>
        <dbReference type="Proteomes" id="UP001372338"/>
    </source>
</evidence>
<dbReference type="GO" id="GO:0007033">
    <property type="term" value="P:vacuole organization"/>
    <property type="evidence" value="ECO:0007669"/>
    <property type="project" value="TreeGrafter"/>
</dbReference>
<dbReference type="PANTHER" id="PTHR23323:SF26">
    <property type="entry name" value="VACUOLAR PROTEIN SORTING-ASSOCIATED PROTEIN 18 HOMOLOG"/>
    <property type="match status" value="1"/>
</dbReference>
<accession>A0AAN9FBD2</accession>
<gene>
    <name evidence="4" type="ORF">RIF29_14243</name>
</gene>
<evidence type="ECO:0000256" key="1">
    <source>
        <dbReference type="ARBA" id="ARBA00022723"/>
    </source>
</evidence>
<dbReference type="GO" id="GO:0048284">
    <property type="term" value="P:organelle fusion"/>
    <property type="evidence" value="ECO:0007669"/>
    <property type="project" value="TreeGrafter"/>
</dbReference>
<organism evidence="4 5">
    <name type="scientific">Crotalaria pallida</name>
    <name type="common">Smooth rattlebox</name>
    <name type="synonym">Crotalaria striata</name>
    <dbReference type="NCBI Taxonomy" id="3830"/>
    <lineage>
        <taxon>Eukaryota</taxon>
        <taxon>Viridiplantae</taxon>
        <taxon>Streptophyta</taxon>
        <taxon>Embryophyta</taxon>
        <taxon>Tracheophyta</taxon>
        <taxon>Spermatophyta</taxon>
        <taxon>Magnoliopsida</taxon>
        <taxon>eudicotyledons</taxon>
        <taxon>Gunneridae</taxon>
        <taxon>Pentapetalae</taxon>
        <taxon>rosids</taxon>
        <taxon>fabids</taxon>
        <taxon>Fabales</taxon>
        <taxon>Fabaceae</taxon>
        <taxon>Papilionoideae</taxon>
        <taxon>50 kb inversion clade</taxon>
        <taxon>genistoids sensu lato</taxon>
        <taxon>core genistoids</taxon>
        <taxon>Crotalarieae</taxon>
        <taxon>Crotalaria</taxon>
    </lineage>
</organism>
<dbReference type="GO" id="GO:0030897">
    <property type="term" value="C:HOPS complex"/>
    <property type="evidence" value="ECO:0007669"/>
    <property type="project" value="TreeGrafter"/>
</dbReference>
<comment type="caution">
    <text evidence="4">The sequence shown here is derived from an EMBL/GenBank/DDBJ whole genome shotgun (WGS) entry which is preliminary data.</text>
</comment>
<reference evidence="4 5" key="1">
    <citation type="submission" date="2024-01" db="EMBL/GenBank/DDBJ databases">
        <title>The genomes of 5 underutilized Papilionoideae crops provide insights into root nodulation and disease resistanc.</title>
        <authorList>
            <person name="Yuan L."/>
        </authorList>
    </citation>
    <scope>NUCLEOTIDE SEQUENCE [LARGE SCALE GENOMIC DNA]</scope>
    <source>
        <strain evidence="4">ZHUSHIDOU_FW_LH</strain>
        <tissue evidence="4">Leaf</tissue>
    </source>
</reference>
<keyword evidence="5" id="KW-1185">Reference proteome</keyword>
<dbReference type="GO" id="GO:0005768">
    <property type="term" value="C:endosome"/>
    <property type="evidence" value="ECO:0007669"/>
    <property type="project" value="TreeGrafter"/>
</dbReference>
<dbReference type="GO" id="GO:0006904">
    <property type="term" value="P:vesicle docking involved in exocytosis"/>
    <property type="evidence" value="ECO:0007669"/>
    <property type="project" value="TreeGrafter"/>
</dbReference>
<dbReference type="PANTHER" id="PTHR23323">
    <property type="entry name" value="VACUOLAR PROTEIN SORTING-ASSOCIATED PROTEIN"/>
    <property type="match status" value="1"/>
</dbReference>
<dbReference type="GO" id="GO:0008270">
    <property type="term" value="F:zinc ion binding"/>
    <property type="evidence" value="ECO:0007669"/>
    <property type="project" value="UniProtKB-KW"/>
</dbReference>
<dbReference type="GO" id="GO:0007032">
    <property type="term" value="P:endosome organization"/>
    <property type="evidence" value="ECO:0007669"/>
    <property type="project" value="TreeGrafter"/>
</dbReference>
<name>A0AAN9FBD2_CROPI</name>
<evidence type="ECO:0000313" key="4">
    <source>
        <dbReference type="EMBL" id="KAK7273194.1"/>
    </source>
</evidence>
<sequence>MLPKLSPLGASQPFLLLPAPSFTNTSIPKLSESELILWAYFASLKGQYEIVVHHYIQVLRFHQEEAKKALEVLQKSSVPLDLQYKFAPDLIALDAYETVESWMATDNLNPRKLIPAMMCYSSEPDAKNETHEVIKYLEYCVHRLKK</sequence>
<dbReference type="AlphaFoldDB" id="A0AAN9FBD2"/>
<keyword evidence="3" id="KW-0862">Zinc</keyword>
<dbReference type="GO" id="GO:0030674">
    <property type="term" value="F:protein-macromolecule adaptor activity"/>
    <property type="evidence" value="ECO:0007669"/>
    <property type="project" value="TreeGrafter"/>
</dbReference>
<proteinExistence type="predicted"/>
<dbReference type="EMBL" id="JAYWIO010000003">
    <property type="protein sequence ID" value="KAK7273194.1"/>
    <property type="molecule type" value="Genomic_DNA"/>
</dbReference>
<evidence type="ECO:0000256" key="2">
    <source>
        <dbReference type="ARBA" id="ARBA00022771"/>
    </source>
</evidence>
<keyword evidence="2" id="KW-0863">Zinc-finger</keyword>
<dbReference type="Proteomes" id="UP001372338">
    <property type="component" value="Unassembled WGS sequence"/>
</dbReference>